<dbReference type="Proteomes" id="UP001152622">
    <property type="component" value="Unassembled WGS sequence"/>
</dbReference>
<evidence type="ECO:0000256" key="1">
    <source>
        <dbReference type="SAM" id="MobiDB-lite"/>
    </source>
</evidence>
<evidence type="ECO:0000313" key="2">
    <source>
        <dbReference type="EMBL" id="KAJ8332747.1"/>
    </source>
</evidence>
<evidence type="ECO:0000313" key="3">
    <source>
        <dbReference type="Proteomes" id="UP001152622"/>
    </source>
</evidence>
<dbReference type="AlphaFoldDB" id="A0A9Q1IAQ6"/>
<sequence>MVRGVAVARGWAPVPQRDEAAVPYLLRFHYWPACYATQVFLQHIKQINRTMLGGKSRLSISAKNTKAENEKAGGSTPALIKQTEPHMEEGNRGVQKHRCFRIWGRQKRQAHLSTASRQHAITESLSISRVGWGQDGAVIQARAMEESSRGALPKNTQSHQAPPPAGSIL</sequence>
<feature type="region of interest" description="Disordered" evidence="1">
    <location>
        <begin position="144"/>
        <end position="169"/>
    </location>
</feature>
<keyword evidence="3" id="KW-1185">Reference proteome</keyword>
<organism evidence="2 3">
    <name type="scientific">Synaphobranchus kaupii</name>
    <name type="common">Kaup's arrowtooth eel</name>
    <dbReference type="NCBI Taxonomy" id="118154"/>
    <lineage>
        <taxon>Eukaryota</taxon>
        <taxon>Metazoa</taxon>
        <taxon>Chordata</taxon>
        <taxon>Craniata</taxon>
        <taxon>Vertebrata</taxon>
        <taxon>Euteleostomi</taxon>
        <taxon>Actinopterygii</taxon>
        <taxon>Neopterygii</taxon>
        <taxon>Teleostei</taxon>
        <taxon>Anguilliformes</taxon>
        <taxon>Synaphobranchidae</taxon>
        <taxon>Synaphobranchus</taxon>
    </lineage>
</organism>
<dbReference type="EMBL" id="JAINUF010000025">
    <property type="protein sequence ID" value="KAJ8332747.1"/>
    <property type="molecule type" value="Genomic_DNA"/>
</dbReference>
<gene>
    <name evidence="2" type="ORF">SKAU_G00425360</name>
</gene>
<protein>
    <submittedName>
        <fullName evidence="2">Uncharacterized protein</fullName>
    </submittedName>
</protein>
<accession>A0A9Q1IAQ6</accession>
<reference evidence="2" key="1">
    <citation type="journal article" date="2023" name="Science">
        <title>Genome structures resolve the early diversification of teleost fishes.</title>
        <authorList>
            <person name="Parey E."/>
            <person name="Louis A."/>
            <person name="Montfort J."/>
            <person name="Bouchez O."/>
            <person name="Roques C."/>
            <person name="Iampietro C."/>
            <person name="Lluch J."/>
            <person name="Castinel A."/>
            <person name="Donnadieu C."/>
            <person name="Desvignes T."/>
            <person name="Floi Bucao C."/>
            <person name="Jouanno E."/>
            <person name="Wen M."/>
            <person name="Mejri S."/>
            <person name="Dirks R."/>
            <person name="Jansen H."/>
            <person name="Henkel C."/>
            <person name="Chen W.J."/>
            <person name="Zahm M."/>
            <person name="Cabau C."/>
            <person name="Klopp C."/>
            <person name="Thompson A.W."/>
            <person name="Robinson-Rechavi M."/>
            <person name="Braasch I."/>
            <person name="Lecointre G."/>
            <person name="Bobe J."/>
            <person name="Postlethwait J.H."/>
            <person name="Berthelot C."/>
            <person name="Roest Crollius H."/>
            <person name="Guiguen Y."/>
        </authorList>
    </citation>
    <scope>NUCLEOTIDE SEQUENCE</scope>
    <source>
        <strain evidence="2">WJC10195</strain>
    </source>
</reference>
<name>A0A9Q1IAQ6_SYNKA</name>
<comment type="caution">
    <text evidence="2">The sequence shown here is derived from an EMBL/GenBank/DDBJ whole genome shotgun (WGS) entry which is preliminary data.</text>
</comment>
<proteinExistence type="predicted"/>